<evidence type="ECO:0000313" key="2">
    <source>
        <dbReference type="Proteomes" id="UP001319104"/>
    </source>
</evidence>
<name>A0AAP2CN82_9BACT</name>
<dbReference type="Proteomes" id="UP001319104">
    <property type="component" value="Unassembled WGS sequence"/>
</dbReference>
<dbReference type="RefSeq" id="WP_213946504.1">
    <property type="nucleotide sequence ID" value="NZ_JAHCMY010000016.1"/>
</dbReference>
<gene>
    <name evidence="1" type="ORF">KI659_16625</name>
</gene>
<protein>
    <submittedName>
        <fullName evidence="1">Uncharacterized protein</fullName>
    </submittedName>
</protein>
<evidence type="ECO:0000313" key="1">
    <source>
        <dbReference type="EMBL" id="MBS9525645.1"/>
    </source>
</evidence>
<organism evidence="1 2">
    <name type="scientific">Litoribacter ruber</name>
    <dbReference type="NCBI Taxonomy" id="702568"/>
    <lineage>
        <taxon>Bacteria</taxon>
        <taxon>Pseudomonadati</taxon>
        <taxon>Bacteroidota</taxon>
        <taxon>Cytophagia</taxon>
        <taxon>Cytophagales</taxon>
        <taxon>Cyclobacteriaceae</taxon>
        <taxon>Litoribacter</taxon>
    </lineage>
</organism>
<accession>A0AAP2CN82</accession>
<sequence length="245" mass="28092">MAKQSGLLFFEGNMGGINYYKTAKGYYARKKGGVSKARIMKDPNYEHTRRNMEEFKLAAGEGKRIRSLILPLIQRSADSTFSSRFFTLMLKITKTDPVHPPGSRKPGNGDWSLLEGLELNKGRKFWKLWSPEILVEETGSALRFSWSQTDFEKFEYPTNATHLRLFLNVITVDVEGRGNDSQIELSREFEMGATLQGGELVVDKQDIPGTRRLYIFSIEYYQWMAGTYYPYCSTEYKGAKVVKVE</sequence>
<comment type="caution">
    <text evidence="1">The sequence shown here is derived from an EMBL/GenBank/DDBJ whole genome shotgun (WGS) entry which is preliminary data.</text>
</comment>
<dbReference type="EMBL" id="JAHCMY010000016">
    <property type="protein sequence ID" value="MBS9525645.1"/>
    <property type="molecule type" value="Genomic_DNA"/>
</dbReference>
<keyword evidence="2" id="KW-1185">Reference proteome</keyword>
<proteinExistence type="predicted"/>
<dbReference type="AlphaFoldDB" id="A0AAP2CN82"/>
<reference evidence="1 2" key="1">
    <citation type="submission" date="2021-05" db="EMBL/GenBank/DDBJ databases">
        <authorList>
            <person name="Zhang Z.D."/>
            <person name="Osman G."/>
        </authorList>
    </citation>
    <scope>NUCLEOTIDE SEQUENCE [LARGE SCALE GENOMIC DNA]</scope>
    <source>
        <strain evidence="1 2">KCTC 32217</strain>
    </source>
</reference>